<protein>
    <submittedName>
        <fullName evidence="3">Uncharacterized mitochondrial protein AtMg00810-like</fullName>
    </submittedName>
</protein>
<dbReference type="SUPFAM" id="SSF56672">
    <property type="entry name" value="DNA/RNA polymerases"/>
    <property type="match status" value="1"/>
</dbReference>
<name>A0AB40B4G9_DIOCR</name>
<evidence type="ECO:0000259" key="1">
    <source>
        <dbReference type="Pfam" id="PF07727"/>
    </source>
</evidence>
<dbReference type="Pfam" id="PF07727">
    <property type="entry name" value="RVT_2"/>
    <property type="match status" value="1"/>
</dbReference>
<accession>A0AB40B4G9</accession>
<dbReference type="Proteomes" id="UP001515500">
    <property type="component" value="Chromosome 1"/>
</dbReference>
<proteinExistence type="predicted"/>
<gene>
    <name evidence="3" type="primary">LOC120258289</name>
</gene>
<reference evidence="3" key="2">
    <citation type="submission" date="2025-08" db="UniProtKB">
        <authorList>
            <consortium name="RefSeq"/>
        </authorList>
    </citation>
    <scope>IDENTIFICATION</scope>
</reference>
<dbReference type="InterPro" id="IPR013103">
    <property type="entry name" value="RVT_2"/>
</dbReference>
<dbReference type="InterPro" id="IPR043502">
    <property type="entry name" value="DNA/RNA_pol_sf"/>
</dbReference>
<evidence type="ECO:0000313" key="2">
    <source>
        <dbReference type="Proteomes" id="UP001515500"/>
    </source>
</evidence>
<reference evidence="2" key="1">
    <citation type="submission" date="2025-05" db="UniProtKB">
        <authorList>
            <consortium name="RefSeq"/>
        </authorList>
    </citation>
    <scope>NUCLEOTIDE SEQUENCE [LARGE SCALE GENOMIC DNA]</scope>
</reference>
<dbReference type="RefSeq" id="XP_039121589.1">
    <property type="nucleotide sequence ID" value="XM_039265655.1"/>
</dbReference>
<dbReference type="AlphaFoldDB" id="A0AB40B4G9"/>
<dbReference type="PANTHER" id="PTHR11439:SF463">
    <property type="entry name" value="REVERSE TRANSCRIPTASE TY1_COPIA-TYPE DOMAIN-CONTAINING PROTEIN"/>
    <property type="match status" value="1"/>
</dbReference>
<dbReference type="PANTHER" id="PTHR11439">
    <property type="entry name" value="GAG-POL-RELATED RETROTRANSPOSON"/>
    <property type="match status" value="1"/>
</dbReference>
<feature type="domain" description="Reverse transcriptase Ty1/copia-type" evidence="1">
    <location>
        <begin position="2"/>
        <end position="92"/>
    </location>
</feature>
<organism evidence="2 3">
    <name type="scientific">Dioscorea cayennensis subsp. rotundata</name>
    <name type="common">White Guinea yam</name>
    <name type="synonym">Dioscorea rotundata</name>
    <dbReference type="NCBI Taxonomy" id="55577"/>
    <lineage>
        <taxon>Eukaryota</taxon>
        <taxon>Viridiplantae</taxon>
        <taxon>Streptophyta</taxon>
        <taxon>Embryophyta</taxon>
        <taxon>Tracheophyta</taxon>
        <taxon>Spermatophyta</taxon>
        <taxon>Magnoliopsida</taxon>
        <taxon>Liliopsida</taxon>
        <taxon>Dioscoreales</taxon>
        <taxon>Dioscoreaceae</taxon>
        <taxon>Dioscorea</taxon>
    </lineage>
</organism>
<sequence>MIYRKHNGSSNILKLCLYVDDIIYMGNSSEMLKQFKENMMKMFEMFDLGYLKYFLGLDIVQGDESIFSQRKYAEDFLNKAGMLHCNPIFTPLKLNEKLHLQDSSGKTDPNKYRMLVGSLLYVTQTWPDITHVVGVVAKYMQAPSMHHYRAVKRILRYVKGMMEFGSDAVAWCSKKKQITTLLSTKAKYMSVTSAACEAVWLR</sequence>
<keyword evidence="2" id="KW-1185">Reference proteome</keyword>
<dbReference type="GeneID" id="120258289"/>
<evidence type="ECO:0000313" key="3">
    <source>
        <dbReference type="RefSeq" id="XP_039121589.1"/>
    </source>
</evidence>